<dbReference type="AlphaFoldDB" id="A0A9N9L193"/>
<gene>
    <name evidence="1" type="ORF">HYFRA_00010686</name>
</gene>
<proteinExistence type="predicted"/>
<dbReference type="Proteomes" id="UP000696280">
    <property type="component" value="Unassembled WGS sequence"/>
</dbReference>
<evidence type="ECO:0000313" key="2">
    <source>
        <dbReference type="Proteomes" id="UP000696280"/>
    </source>
</evidence>
<name>A0A9N9L193_9HELO</name>
<keyword evidence="2" id="KW-1185">Reference proteome</keyword>
<dbReference type="EMBL" id="CAJVRL010000078">
    <property type="protein sequence ID" value="CAG8957264.1"/>
    <property type="molecule type" value="Genomic_DNA"/>
</dbReference>
<evidence type="ECO:0000313" key="1">
    <source>
        <dbReference type="EMBL" id="CAG8957264.1"/>
    </source>
</evidence>
<dbReference type="Pfam" id="PF14518">
    <property type="entry name" value="Haem_oxygenas_2"/>
    <property type="match status" value="1"/>
</dbReference>
<dbReference type="OrthoDB" id="10057598at2759"/>
<sequence>MDTLKAGKELREVGIDPYYFILHISIDNADSGHTAIAIDVACEYMNCILKVEGEEAAQKAWKRIQAGYMLSMGLPGTVVCPSRRSMDESRVILSPIEMEVIRIFKAKAQVVHGIHCSSKIKIGSRTITEWLEPTALESKRWQLELLNSLSCAKYWIRRGDSSKSRFIHELQWNGRMFGSFTQDEYDILRKWIDGLSEISQTPNVPYQIRDSSNLNDETILSGYPDFRFSHSPSPHPAETLFSFHDIPPLNISGRPTFDRFLPLWLSHPCLLQEFVSIPWRTKNNFACTIVKILRAQLGFDIEQECVAGMSEVRRPNSLGLTGVGKNMMAQQGLSLNALPSLKHVLQICPSEFAVYMLRVSMKPIECKGMLIGMATAFAKMHAAIVSSQLCLLSAQDQLTLQNISIRELKGLELCWEELQQAEKVLADCCEGYLTAKHEIEKCFQL</sequence>
<accession>A0A9N9L193</accession>
<comment type="caution">
    <text evidence="1">The sequence shown here is derived from an EMBL/GenBank/DDBJ whole genome shotgun (WGS) entry which is preliminary data.</text>
</comment>
<protein>
    <submittedName>
        <fullName evidence="1">Uncharacterized protein</fullName>
    </submittedName>
</protein>
<organism evidence="1 2">
    <name type="scientific">Hymenoscyphus fraxineus</name>
    <dbReference type="NCBI Taxonomy" id="746836"/>
    <lineage>
        <taxon>Eukaryota</taxon>
        <taxon>Fungi</taxon>
        <taxon>Dikarya</taxon>
        <taxon>Ascomycota</taxon>
        <taxon>Pezizomycotina</taxon>
        <taxon>Leotiomycetes</taxon>
        <taxon>Helotiales</taxon>
        <taxon>Helotiaceae</taxon>
        <taxon>Hymenoscyphus</taxon>
    </lineage>
</organism>
<reference evidence="1" key="1">
    <citation type="submission" date="2021-07" db="EMBL/GenBank/DDBJ databases">
        <authorList>
            <person name="Durling M."/>
        </authorList>
    </citation>
    <scope>NUCLEOTIDE SEQUENCE</scope>
</reference>